<accession>A0A2M6YCP5</accession>
<evidence type="ECO:0000256" key="2">
    <source>
        <dbReference type="ARBA" id="ARBA00022475"/>
    </source>
</evidence>
<dbReference type="AlphaFoldDB" id="A0A2M6YCP5"/>
<feature type="transmembrane region" description="Helical" evidence="6">
    <location>
        <begin position="148"/>
        <end position="167"/>
    </location>
</feature>
<keyword evidence="3 6" id="KW-0812">Transmembrane</keyword>
<feature type="transmembrane region" description="Helical" evidence="6">
    <location>
        <begin position="382"/>
        <end position="402"/>
    </location>
</feature>
<evidence type="ECO:0000256" key="6">
    <source>
        <dbReference type="SAM" id="Phobius"/>
    </source>
</evidence>
<proteinExistence type="predicted"/>
<feature type="transmembrane region" description="Helical" evidence="6">
    <location>
        <begin position="214"/>
        <end position="239"/>
    </location>
</feature>
<sequence>MGSEQNKIAGNVVSQIAGRLVVLIMSLVTIKLISNYAGTEGTGYYNTIITYLTFFITIADFGLFSIGVREISKHPEKHRQYLDNIFTIRLISALAVTLIAVGIAQLTNYDAIIKQGVLIASIFLFFNLLGSVFDLIFQVRLEMRKVALAEIIGKILTLGSLALIVAFKMSFNWIIATVSLSTVVSIFVKYFLAANDEIPHLSWDKKIISQIINLSLPFGMIFILNNFYFKVDTLILFYFKGASQVGIYAIAYRVLETTIFAASYLSYSLKPLLSSSIDSDKERSAKAVSRGLVFLFSMSLIIVVVCLPFSRQIILFLSNSDFLAGAPVLVVLAFASIFIYSNTLISEILIAKDERRYLLIMAVSILLFNVISNIILIPIYSFYAAAATTLASEILMLTIGFLKIRKIIPLQIDFVRLGKLLLSATVAIFISFGLNIFGLYFILSIMIGISIYALLAYTIDAVPKEMVKDYLTSLRSKWTH</sequence>
<dbReference type="PANTHER" id="PTHR30250:SF11">
    <property type="entry name" value="O-ANTIGEN TRANSPORTER-RELATED"/>
    <property type="match status" value="1"/>
</dbReference>
<evidence type="ECO:0000313" key="7">
    <source>
        <dbReference type="EMBL" id="PIU24476.1"/>
    </source>
</evidence>
<feature type="transmembrane region" description="Helical" evidence="6">
    <location>
        <begin position="414"/>
        <end position="434"/>
    </location>
</feature>
<reference evidence="8" key="1">
    <citation type="submission" date="2017-09" db="EMBL/GenBank/DDBJ databases">
        <title>Depth-based differentiation of microbial function through sediment-hosted aquifers and enrichment of novel symbionts in the deep terrestrial subsurface.</title>
        <authorList>
            <person name="Probst A.J."/>
            <person name="Ladd B."/>
            <person name="Jarett J.K."/>
            <person name="Geller-Mcgrath D.E."/>
            <person name="Sieber C.M.K."/>
            <person name="Emerson J.B."/>
            <person name="Anantharaman K."/>
            <person name="Thomas B.C."/>
            <person name="Malmstrom R."/>
            <person name="Stieglmeier M."/>
            <person name="Klingl A."/>
            <person name="Woyke T."/>
            <person name="Ryan C.M."/>
            <person name="Banfield J.F."/>
        </authorList>
    </citation>
    <scope>NUCLEOTIDE SEQUENCE [LARGE SCALE GENOMIC DNA]</scope>
</reference>
<evidence type="ECO:0000256" key="1">
    <source>
        <dbReference type="ARBA" id="ARBA00004651"/>
    </source>
</evidence>
<feature type="transmembrane region" description="Helical" evidence="6">
    <location>
        <begin position="357"/>
        <end position="376"/>
    </location>
</feature>
<feature type="transmembrane region" description="Helical" evidence="6">
    <location>
        <begin position="86"/>
        <end position="106"/>
    </location>
</feature>
<feature type="transmembrane region" description="Helical" evidence="6">
    <location>
        <begin position="440"/>
        <end position="459"/>
    </location>
</feature>
<feature type="transmembrane region" description="Helical" evidence="6">
    <location>
        <begin position="288"/>
        <end position="310"/>
    </location>
</feature>
<feature type="transmembrane region" description="Helical" evidence="6">
    <location>
        <begin position="44"/>
        <end position="66"/>
    </location>
</feature>
<protein>
    <submittedName>
        <fullName evidence="7">Uncharacterized protein</fullName>
    </submittedName>
</protein>
<dbReference type="CDD" id="cd13128">
    <property type="entry name" value="MATE_Wzx_like"/>
    <property type="match status" value="1"/>
</dbReference>
<dbReference type="EMBL" id="PEXI01000029">
    <property type="protein sequence ID" value="PIU24476.1"/>
    <property type="molecule type" value="Genomic_DNA"/>
</dbReference>
<gene>
    <name evidence="7" type="ORF">COT12_00800</name>
</gene>
<dbReference type="InterPro" id="IPR002797">
    <property type="entry name" value="Polysacc_synth"/>
</dbReference>
<dbReference type="Proteomes" id="UP000229896">
    <property type="component" value="Unassembled WGS sequence"/>
</dbReference>
<name>A0A2M6YCP5_9BACT</name>
<feature type="transmembrane region" description="Helical" evidence="6">
    <location>
        <begin position="112"/>
        <end position="136"/>
    </location>
</feature>
<keyword evidence="5 6" id="KW-0472">Membrane</keyword>
<evidence type="ECO:0000256" key="3">
    <source>
        <dbReference type="ARBA" id="ARBA00022692"/>
    </source>
</evidence>
<comment type="subcellular location">
    <subcellularLocation>
        <location evidence="1">Cell membrane</location>
        <topology evidence="1">Multi-pass membrane protein</topology>
    </subcellularLocation>
</comment>
<evidence type="ECO:0000256" key="5">
    <source>
        <dbReference type="ARBA" id="ARBA00023136"/>
    </source>
</evidence>
<feature type="transmembrane region" description="Helical" evidence="6">
    <location>
        <begin position="173"/>
        <end position="193"/>
    </location>
</feature>
<dbReference type="Pfam" id="PF01943">
    <property type="entry name" value="Polysacc_synt"/>
    <property type="match status" value="1"/>
</dbReference>
<dbReference type="GO" id="GO:0005886">
    <property type="term" value="C:plasma membrane"/>
    <property type="evidence" value="ECO:0007669"/>
    <property type="project" value="UniProtKB-SubCell"/>
</dbReference>
<dbReference type="PANTHER" id="PTHR30250">
    <property type="entry name" value="PST FAMILY PREDICTED COLANIC ACID TRANSPORTER"/>
    <property type="match status" value="1"/>
</dbReference>
<feature type="transmembrane region" description="Helical" evidence="6">
    <location>
        <begin position="20"/>
        <end position="38"/>
    </location>
</feature>
<comment type="caution">
    <text evidence="7">The sequence shown here is derived from an EMBL/GenBank/DDBJ whole genome shotgun (WGS) entry which is preliminary data.</text>
</comment>
<organism evidence="7 8">
    <name type="scientific">Candidatus Berkelbacteria bacterium CG08_land_8_20_14_0_20_39_8</name>
    <dbReference type="NCBI Taxonomy" id="1974511"/>
    <lineage>
        <taxon>Bacteria</taxon>
        <taxon>Candidatus Berkelbacteria</taxon>
    </lineage>
</organism>
<keyword evidence="4 6" id="KW-1133">Transmembrane helix</keyword>
<feature type="transmembrane region" description="Helical" evidence="6">
    <location>
        <begin position="322"/>
        <end position="345"/>
    </location>
</feature>
<evidence type="ECO:0000313" key="8">
    <source>
        <dbReference type="Proteomes" id="UP000229896"/>
    </source>
</evidence>
<keyword evidence="2" id="KW-1003">Cell membrane</keyword>
<dbReference type="InterPro" id="IPR050833">
    <property type="entry name" value="Poly_Biosynth_Transport"/>
</dbReference>
<evidence type="ECO:0000256" key="4">
    <source>
        <dbReference type="ARBA" id="ARBA00022989"/>
    </source>
</evidence>